<keyword evidence="8" id="KW-1185">Reference proteome</keyword>
<name>A0ABP0CL68_9PEZI</name>
<evidence type="ECO:0008006" key="9">
    <source>
        <dbReference type="Google" id="ProtNLM"/>
    </source>
</evidence>
<dbReference type="EMBL" id="CAWUHD010000111">
    <property type="protein sequence ID" value="CAK7232350.1"/>
    <property type="molecule type" value="Genomic_DNA"/>
</dbReference>
<dbReference type="SUPFAM" id="SSF144091">
    <property type="entry name" value="Rhomboid-like"/>
    <property type="match status" value="1"/>
</dbReference>
<comment type="subcellular location">
    <subcellularLocation>
        <location evidence="1">Membrane</location>
        <topology evidence="1">Multi-pass membrane protein</topology>
    </subcellularLocation>
</comment>
<evidence type="ECO:0000256" key="4">
    <source>
        <dbReference type="ARBA" id="ARBA00023136"/>
    </source>
</evidence>
<dbReference type="PANTHER" id="PTHR13377">
    <property type="entry name" value="PLACENTAL PROTEIN 6"/>
    <property type="match status" value="1"/>
</dbReference>
<evidence type="ECO:0000256" key="3">
    <source>
        <dbReference type="ARBA" id="ARBA00022989"/>
    </source>
</evidence>
<reference evidence="7 8" key="1">
    <citation type="submission" date="2024-01" db="EMBL/GenBank/DDBJ databases">
        <authorList>
            <person name="Allen C."/>
            <person name="Tagirdzhanova G."/>
        </authorList>
    </citation>
    <scope>NUCLEOTIDE SEQUENCE [LARGE SCALE GENOMIC DNA]</scope>
</reference>
<gene>
    <name evidence="7" type="ORF">SEUCBS140593_008231</name>
</gene>
<keyword evidence="4 6" id="KW-0472">Membrane</keyword>
<comment type="caution">
    <text evidence="7">The sequence shown here is derived from an EMBL/GenBank/DDBJ whole genome shotgun (WGS) entry which is preliminary data.</text>
</comment>
<dbReference type="PANTHER" id="PTHR13377:SF3">
    <property type="entry name" value="TRANSMEMBRANE PROTEIN 115"/>
    <property type="match status" value="1"/>
</dbReference>
<feature type="transmembrane region" description="Helical" evidence="6">
    <location>
        <begin position="97"/>
        <end position="119"/>
    </location>
</feature>
<protein>
    <recommendedName>
        <fullName evidence="9">Rhomboid family protein</fullName>
    </recommendedName>
</protein>
<dbReference type="Proteomes" id="UP001642482">
    <property type="component" value="Unassembled WGS sequence"/>
</dbReference>
<evidence type="ECO:0000256" key="2">
    <source>
        <dbReference type="ARBA" id="ARBA00022692"/>
    </source>
</evidence>
<proteinExistence type="predicted"/>
<accession>A0ABP0CL68</accession>
<evidence type="ECO:0000256" key="1">
    <source>
        <dbReference type="ARBA" id="ARBA00004141"/>
    </source>
</evidence>
<keyword evidence="2 6" id="KW-0812">Transmembrane</keyword>
<dbReference type="SMART" id="SM01160">
    <property type="entry name" value="DUF1751"/>
    <property type="match status" value="1"/>
</dbReference>
<organism evidence="7 8">
    <name type="scientific">Sporothrix eucalyptigena</name>
    <dbReference type="NCBI Taxonomy" id="1812306"/>
    <lineage>
        <taxon>Eukaryota</taxon>
        <taxon>Fungi</taxon>
        <taxon>Dikarya</taxon>
        <taxon>Ascomycota</taxon>
        <taxon>Pezizomycotina</taxon>
        <taxon>Sordariomycetes</taxon>
        <taxon>Sordariomycetidae</taxon>
        <taxon>Ophiostomatales</taxon>
        <taxon>Ophiostomataceae</taxon>
        <taxon>Sporothrix</taxon>
    </lineage>
</organism>
<evidence type="ECO:0000256" key="5">
    <source>
        <dbReference type="SAM" id="MobiDB-lite"/>
    </source>
</evidence>
<feature type="transmembrane region" description="Helical" evidence="6">
    <location>
        <begin position="125"/>
        <end position="148"/>
    </location>
</feature>
<feature type="compositionally biased region" description="Low complexity" evidence="5">
    <location>
        <begin position="356"/>
        <end position="387"/>
    </location>
</feature>
<feature type="region of interest" description="Disordered" evidence="5">
    <location>
        <begin position="279"/>
        <end position="302"/>
    </location>
</feature>
<dbReference type="InterPro" id="IPR035952">
    <property type="entry name" value="Rhomboid-like_sf"/>
</dbReference>
<evidence type="ECO:0000313" key="7">
    <source>
        <dbReference type="EMBL" id="CAK7232350.1"/>
    </source>
</evidence>
<keyword evidence="3 6" id="KW-1133">Transmembrane helix</keyword>
<evidence type="ECO:0000313" key="8">
    <source>
        <dbReference type="Proteomes" id="UP001642482"/>
    </source>
</evidence>
<evidence type="ECO:0000256" key="6">
    <source>
        <dbReference type="SAM" id="Phobius"/>
    </source>
</evidence>
<feature type="compositionally biased region" description="Low complexity" evidence="5">
    <location>
        <begin position="327"/>
        <end position="349"/>
    </location>
</feature>
<sequence length="399" mass="42083">MPPRLNLPPVTRITLGVLVVQSFLSAAIRYRQWTAQSHIVIPYLNLIPQLSIIYPWTFLTTTLVESNIFTLGIACVTLHQGGRYLERAWSSREFAKFLLVASLIPNILTFGALVLMFSITQDENWTLTSVAGTIPLQISFLVAFSQLVPAHTVTLFRGILSLRVPRFPLLYLIAVFVLSLTPLLSAASTFLAIFGLITSWTYLRFYKSAFPDLDVSQGPSLRGDASETFAFAEFFPAPIKPVVAAISDAIFNVLVAVRICTPFSAADISARAAAAASGGDGYHMHHGHGQRGGPGGTRAEAERRRALALRALDQRLHVAAASAAASRGGAGAGPSAAPAAAGASEGASAVPPPATTGPTVQAQPLPNTQAAMTTTASGGAGLLGETSYNPDQDSDKDGA</sequence>
<dbReference type="InterPro" id="IPR013861">
    <property type="entry name" value="TMEM115/Pdh1/Rbl19"/>
</dbReference>
<dbReference type="Gene3D" id="1.20.1540.10">
    <property type="entry name" value="Rhomboid-like"/>
    <property type="match status" value="1"/>
</dbReference>
<feature type="region of interest" description="Disordered" evidence="5">
    <location>
        <begin position="327"/>
        <end position="399"/>
    </location>
</feature>
<feature type="transmembrane region" description="Helical" evidence="6">
    <location>
        <begin position="169"/>
        <end position="197"/>
    </location>
</feature>
<dbReference type="Pfam" id="PF08551">
    <property type="entry name" value="DUF1751"/>
    <property type="match status" value="1"/>
</dbReference>